<evidence type="ECO:0000256" key="1">
    <source>
        <dbReference type="SAM" id="Phobius"/>
    </source>
</evidence>
<sequence>MFPTPPDGDPGGHLSHRSKILGGICDAFQKHVCMEMEMFLWSGICGPCTIWVWYFRFERISYLFYSVHDIRNIQGKESVLRLDFPPFLSFVVVIFFS</sequence>
<gene>
    <name evidence="2" type="ORF">BDV26DRAFT_252256</name>
</gene>
<feature type="transmembrane region" description="Helical" evidence="1">
    <location>
        <begin position="38"/>
        <end position="57"/>
    </location>
</feature>
<reference evidence="2 3" key="1">
    <citation type="submission" date="2019-04" db="EMBL/GenBank/DDBJ databases">
        <title>Friends and foes A comparative genomics studyof 23 Aspergillus species from section Flavi.</title>
        <authorList>
            <consortium name="DOE Joint Genome Institute"/>
            <person name="Kjaerbolling I."/>
            <person name="Vesth T."/>
            <person name="Frisvad J.C."/>
            <person name="Nybo J.L."/>
            <person name="Theobald S."/>
            <person name="Kildgaard S."/>
            <person name="Isbrandt T."/>
            <person name="Kuo A."/>
            <person name="Sato A."/>
            <person name="Lyhne E.K."/>
            <person name="Kogle M.E."/>
            <person name="Wiebenga A."/>
            <person name="Kun R.S."/>
            <person name="Lubbers R.J."/>
            <person name="Makela M.R."/>
            <person name="Barry K."/>
            <person name="Chovatia M."/>
            <person name="Clum A."/>
            <person name="Daum C."/>
            <person name="Haridas S."/>
            <person name="He G."/>
            <person name="LaButti K."/>
            <person name="Lipzen A."/>
            <person name="Mondo S."/>
            <person name="Riley R."/>
            <person name="Salamov A."/>
            <person name="Simmons B.A."/>
            <person name="Magnuson J.K."/>
            <person name="Henrissat B."/>
            <person name="Mortensen U.H."/>
            <person name="Larsen T.O."/>
            <person name="Devries R.P."/>
            <person name="Grigoriev I.V."/>
            <person name="Machida M."/>
            <person name="Baker S.E."/>
            <person name="Andersen M.R."/>
        </authorList>
    </citation>
    <scope>NUCLEOTIDE SEQUENCE [LARGE SCALE GENOMIC DNA]</scope>
    <source>
        <strain evidence="2 3">IBT 29228</strain>
    </source>
</reference>
<evidence type="ECO:0000313" key="3">
    <source>
        <dbReference type="Proteomes" id="UP000326198"/>
    </source>
</evidence>
<name>A0A5N7BM83_9EURO</name>
<keyword evidence="1" id="KW-0812">Transmembrane</keyword>
<dbReference type="AlphaFoldDB" id="A0A5N7BM83"/>
<organism evidence="2 3">
    <name type="scientific">Aspergillus bertholletiae</name>
    <dbReference type="NCBI Taxonomy" id="1226010"/>
    <lineage>
        <taxon>Eukaryota</taxon>
        <taxon>Fungi</taxon>
        <taxon>Dikarya</taxon>
        <taxon>Ascomycota</taxon>
        <taxon>Pezizomycotina</taxon>
        <taxon>Eurotiomycetes</taxon>
        <taxon>Eurotiomycetidae</taxon>
        <taxon>Eurotiales</taxon>
        <taxon>Aspergillaceae</taxon>
        <taxon>Aspergillus</taxon>
        <taxon>Aspergillus subgen. Circumdati</taxon>
    </lineage>
</organism>
<keyword evidence="1" id="KW-1133">Transmembrane helix</keyword>
<keyword evidence="1" id="KW-0472">Membrane</keyword>
<proteinExistence type="predicted"/>
<dbReference type="Proteomes" id="UP000326198">
    <property type="component" value="Unassembled WGS sequence"/>
</dbReference>
<protein>
    <submittedName>
        <fullName evidence="2">Uncharacterized protein</fullName>
    </submittedName>
</protein>
<keyword evidence="3" id="KW-1185">Reference proteome</keyword>
<accession>A0A5N7BM83</accession>
<evidence type="ECO:0000313" key="2">
    <source>
        <dbReference type="EMBL" id="KAE8382912.1"/>
    </source>
</evidence>
<dbReference type="EMBL" id="ML736158">
    <property type="protein sequence ID" value="KAE8382912.1"/>
    <property type="molecule type" value="Genomic_DNA"/>
</dbReference>